<evidence type="ECO:0000256" key="1">
    <source>
        <dbReference type="SAM" id="MobiDB-lite"/>
    </source>
</evidence>
<protein>
    <submittedName>
        <fullName evidence="2">Uncharacterized protein</fullName>
    </submittedName>
</protein>
<accession>A0A4V6BE48</accession>
<dbReference type="OrthoDB" id="8255771at2"/>
<dbReference type="AlphaFoldDB" id="A0A4V6BE48"/>
<evidence type="ECO:0000313" key="2">
    <source>
        <dbReference type="EMBL" id="TKT72333.1"/>
    </source>
</evidence>
<proteinExistence type="predicted"/>
<keyword evidence="3" id="KW-1185">Reference proteome</keyword>
<organism evidence="2 3">
    <name type="scientific">Afipia massiliensis</name>
    <dbReference type="NCBI Taxonomy" id="211460"/>
    <lineage>
        <taxon>Bacteria</taxon>
        <taxon>Pseudomonadati</taxon>
        <taxon>Pseudomonadota</taxon>
        <taxon>Alphaproteobacteria</taxon>
        <taxon>Hyphomicrobiales</taxon>
        <taxon>Nitrobacteraceae</taxon>
        <taxon>Afipia</taxon>
    </lineage>
</organism>
<evidence type="ECO:0000313" key="3">
    <source>
        <dbReference type="Proteomes" id="UP000034832"/>
    </source>
</evidence>
<dbReference type="Proteomes" id="UP000034832">
    <property type="component" value="Unassembled WGS sequence"/>
</dbReference>
<feature type="region of interest" description="Disordered" evidence="1">
    <location>
        <begin position="1"/>
        <end position="23"/>
    </location>
</feature>
<name>A0A4V6BE48_9BRAD</name>
<reference evidence="2" key="1">
    <citation type="submission" date="2019-04" db="EMBL/GenBank/DDBJ databases">
        <title>Whole genome sequencing of cave bacteria.</title>
        <authorList>
            <person name="Gan H.M."/>
            <person name="Barton H."/>
            <person name="Savka M.A."/>
        </authorList>
    </citation>
    <scope>NUCLEOTIDE SEQUENCE [LARGE SCALE GENOMIC DNA]</scope>
    <source>
        <strain evidence="2">LC387</strain>
    </source>
</reference>
<dbReference type="EMBL" id="LBIA02000001">
    <property type="protein sequence ID" value="TKT72333.1"/>
    <property type="molecule type" value="Genomic_DNA"/>
</dbReference>
<gene>
    <name evidence="2" type="ORF">YH63_013365</name>
</gene>
<comment type="caution">
    <text evidence="2">The sequence shown here is derived from an EMBL/GenBank/DDBJ whole genome shotgun (WGS) entry which is preliminary data.</text>
</comment>
<sequence length="73" mass="7817">MQGDQRGAGVILSSSLRAKRSNPELSRQKLNCFVAIAPRNDDYATRSPVSAGVRCLRTPCRSAARTAARTPAS</sequence>